<dbReference type="Proteomes" id="UP000179157">
    <property type="component" value="Unassembled WGS sequence"/>
</dbReference>
<dbReference type="Gene3D" id="3.40.630.30">
    <property type="match status" value="1"/>
</dbReference>
<evidence type="ECO:0000259" key="3">
    <source>
        <dbReference type="PROSITE" id="PS51186"/>
    </source>
</evidence>
<proteinExistence type="predicted"/>
<evidence type="ECO:0000313" key="4">
    <source>
        <dbReference type="EMBL" id="OGF56318.1"/>
    </source>
</evidence>
<evidence type="ECO:0000256" key="1">
    <source>
        <dbReference type="ARBA" id="ARBA00022679"/>
    </source>
</evidence>
<accession>A0A1F5UYZ7</accession>
<dbReference type="PANTHER" id="PTHR43072:SF51">
    <property type="entry name" value="ABC SUPERFAMILY TRANSPORT PROTEIN"/>
    <property type="match status" value="1"/>
</dbReference>
<sequence length="144" mass="16605">MSIAIRDFHTEDYDALVALWEEAGLPYKPQGRDSQEEIARQIRHSTAIYLIAEHNGVLVGSVLCTNDGRKGWINRLAVSPVHRRRGIARKLVEEAEKRFLALGIEIYACLIEDWNSISMKVFECLGYHRHSDILYFSKRKHPDI</sequence>
<dbReference type="AlphaFoldDB" id="A0A1F5UYZ7"/>
<dbReference type="Pfam" id="PF00583">
    <property type="entry name" value="Acetyltransf_1"/>
    <property type="match status" value="1"/>
</dbReference>
<name>A0A1F5UYZ7_FRAXR</name>
<dbReference type="PROSITE" id="PS51186">
    <property type="entry name" value="GNAT"/>
    <property type="match status" value="1"/>
</dbReference>
<keyword evidence="1" id="KW-0808">Transferase</keyword>
<gene>
    <name evidence="4" type="ORF">A2Z21_03935</name>
</gene>
<evidence type="ECO:0000256" key="2">
    <source>
        <dbReference type="ARBA" id="ARBA00023315"/>
    </source>
</evidence>
<evidence type="ECO:0000313" key="5">
    <source>
        <dbReference type="Proteomes" id="UP000179157"/>
    </source>
</evidence>
<reference evidence="4 5" key="1">
    <citation type="journal article" date="2016" name="Nat. Commun.">
        <title>Thousands of microbial genomes shed light on interconnected biogeochemical processes in an aquifer system.</title>
        <authorList>
            <person name="Anantharaman K."/>
            <person name="Brown C.T."/>
            <person name="Hug L.A."/>
            <person name="Sharon I."/>
            <person name="Castelle C.J."/>
            <person name="Probst A.J."/>
            <person name="Thomas B.C."/>
            <person name="Singh A."/>
            <person name="Wilkins M.J."/>
            <person name="Karaoz U."/>
            <person name="Brodie E.L."/>
            <person name="Williams K.H."/>
            <person name="Hubbard S.S."/>
            <person name="Banfield J.F."/>
        </authorList>
    </citation>
    <scope>NUCLEOTIDE SEQUENCE [LARGE SCALE GENOMIC DNA]</scope>
    <source>
        <strain evidence="5">RBG_16_55_9</strain>
    </source>
</reference>
<dbReference type="EMBL" id="MFGX01000038">
    <property type="protein sequence ID" value="OGF56318.1"/>
    <property type="molecule type" value="Genomic_DNA"/>
</dbReference>
<dbReference type="PANTHER" id="PTHR43072">
    <property type="entry name" value="N-ACETYLTRANSFERASE"/>
    <property type="match status" value="1"/>
</dbReference>
<dbReference type="InterPro" id="IPR000182">
    <property type="entry name" value="GNAT_dom"/>
</dbReference>
<dbReference type="GO" id="GO:0016747">
    <property type="term" value="F:acyltransferase activity, transferring groups other than amino-acyl groups"/>
    <property type="evidence" value="ECO:0007669"/>
    <property type="project" value="InterPro"/>
</dbReference>
<dbReference type="STRING" id="1817864.A2Z21_03935"/>
<protein>
    <recommendedName>
        <fullName evidence="3">N-acetyltransferase domain-containing protein</fullName>
    </recommendedName>
</protein>
<feature type="domain" description="N-acetyltransferase" evidence="3">
    <location>
        <begin position="3"/>
        <end position="144"/>
    </location>
</feature>
<dbReference type="InterPro" id="IPR016181">
    <property type="entry name" value="Acyl_CoA_acyltransferase"/>
</dbReference>
<organism evidence="4 5">
    <name type="scientific">Fraserbacteria sp. (strain RBG_16_55_9)</name>
    <dbReference type="NCBI Taxonomy" id="1817864"/>
    <lineage>
        <taxon>Bacteria</taxon>
        <taxon>Candidatus Fraseribacteriota</taxon>
    </lineage>
</organism>
<dbReference type="SUPFAM" id="SSF55729">
    <property type="entry name" value="Acyl-CoA N-acyltransferases (Nat)"/>
    <property type="match status" value="1"/>
</dbReference>
<dbReference type="CDD" id="cd04301">
    <property type="entry name" value="NAT_SF"/>
    <property type="match status" value="1"/>
</dbReference>
<keyword evidence="2" id="KW-0012">Acyltransferase</keyword>
<comment type="caution">
    <text evidence="4">The sequence shown here is derived from an EMBL/GenBank/DDBJ whole genome shotgun (WGS) entry which is preliminary data.</text>
</comment>